<gene>
    <name evidence="2" type="ORF">FIBRA_08880</name>
</gene>
<evidence type="ECO:0000313" key="2">
    <source>
        <dbReference type="EMBL" id="CCM06601.1"/>
    </source>
</evidence>
<dbReference type="EMBL" id="HE797414">
    <property type="protein sequence ID" value="CCM06601.1"/>
    <property type="molecule type" value="Genomic_DNA"/>
</dbReference>
<protein>
    <submittedName>
        <fullName evidence="2">Uncharacterized protein</fullName>
    </submittedName>
</protein>
<dbReference type="OrthoDB" id="2780763at2759"/>
<sequence length="199" mass="21993">MQLTWLSSAVFASFSLLSVVAATTSVKEACGTDGEVVSTNTIVHNNKEFQVTTRTCPGFAALSKNTTTRSIAGRTAVPNEKRQLLTCNTDCTVECADIADQPLYDYCVTLTDALEDLDGEYFLAPAQTLTTFNDDGVCEYAYANLDVIEYEVCYYDVGYNGFRVADECFSDYPYSYTAGGYCVSPEVYENDWILEVYYG</sequence>
<reference evidence="2 3" key="1">
    <citation type="journal article" date="2012" name="Appl. Environ. Microbiol.">
        <title>Short-read sequencing for genomic analysis of the brown rot fungus Fibroporia radiculosa.</title>
        <authorList>
            <person name="Tang J.D."/>
            <person name="Perkins A.D."/>
            <person name="Sonstegard T.S."/>
            <person name="Schroeder S.G."/>
            <person name="Burgess S.C."/>
            <person name="Diehl S.V."/>
        </authorList>
    </citation>
    <scope>NUCLEOTIDE SEQUENCE [LARGE SCALE GENOMIC DNA]</scope>
    <source>
        <strain evidence="2 3">TFFH 294</strain>
    </source>
</reference>
<dbReference type="AlphaFoldDB" id="J4ICL1"/>
<proteinExistence type="predicted"/>
<dbReference type="RefSeq" id="XP_012185884.1">
    <property type="nucleotide sequence ID" value="XM_012330494.1"/>
</dbReference>
<accession>J4ICL1</accession>
<feature type="signal peptide" evidence="1">
    <location>
        <begin position="1"/>
        <end position="22"/>
    </location>
</feature>
<dbReference type="GeneID" id="24101501"/>
<dbReference type="Proteomes" id="UP000006352">
    <property type="component" value="Unassembled WGS sequence"/>
</dbReference>
<name>J4ICL1_9APHY</name>
<keyword evidence="1" id="KW-0732">Signal</keyword>
<keyword evidence="3" id="KW-1185">Reference proteome</keyword>
<dbReference type="InParanoid" id="J4ICL1"/>
<evidence type="ECO:0000256" key="1">
    <source>
        <dbReference type="SAM" id="SignalP"/>
    </source>
</evidence>
<evidence type="ECO:0000313" key="3">
    <source>
        <dbReference type="Proteomes" id="UP000006352"/>
    </source>
</evidence>
<dbReference type="HOGENOM" id="CLU_118195_0_0_1"/>
<organism evidence="2 3">
    <name type="scientific">Fibroporia radiculosa</name>
    <dbReference type="NCBI Taxonomy" id="599839"/>
    <lineage>
        <taxon>Eukaryota</taxon>
        <taxon>Fungi</taxon>
        <taxon>Dikarya</taxon>
        <taxon>Basidiomycota</taxon>
        <taxon>Agaricomycotina</taxon>
        <taxon>Agaricomycetes</taxon>
        <taxon>Polyporales</taxon>
        <taxon>Fibroporiaceae</taxon>
        <taxon>Fibroporia</taxon>
    </lineage>
</organism>
<feature type="chain" id="PRO_5003779435" evidence="1">
    <location>
        <begin position="23"/>
        <end position="199"/>
    </location>
</feature>